<keyword evidence="7 8" id="KW-0472">Membrane</keyword>
<organism evidence="9 10">
    <name type="scientific">Acidovorax facilis</name>
    <dbReference type="NCBI Taxonomy" id="12917"/>
    <lineage>
        <taxon>Bacteria</taxon>
        <taxon>Pseudomonadati</taxon>
        <taxon>Pseudomonadota</taxon>
        <taxon>Betaproteobacteria</taxon>
        <taxon>Burkholderiales</taxon>
        <taxon>Comamonadaceae</taxon>
        <taxon>Acidovorax</taxon>
    </lineage>
</organism>
<keyword evidence="4 8" id="KW-0812">Transmembrane</keyword>
<feature type="transmembrane region" description="Helical" evidence="8">
    <location>
        <begin position="41"/>
        <end position="60"/>
    </location>
</feature>
<dbReference type="PANTHER" id="PTHR32024:SF1">
    <property type="entry name" value="KTR SYSTEM POTASSIUM UPTAKE PROTEIN B"/>
    <property type="match status" value="1"/>
</dbReference>
<comment type="subcellular location">
    <subcellularLocation>
        <location evidence="1">Cell membrane</location>
        <topology evidence="1">Multi-pass membrane protein</topology>
    </subcellularLocation>
</comment>
<evidence type="ECO:0000256" key="4">
    <source>
        <dbReference type="ARBA" id="ARBA00022692"/>
    </source>
</evidence>
<sequence>MNQRVVHPAAVLVLSFLTVIAAGTVLLMLPLSHAQGQSAPFLTALFTATSAVCVTGLVVVDTGTYWSGTGQALIMGLFQLGGFGMMTSATLMGLLISGQMRIRTRLLLQAETHSLALGDVKSVAKIVLQVTVAVELLMALALGLRFALGYGMPWGEAAWQGMFHSISAFNNAGFSTWADSVVRFSSDMLVLAPLMLAIIIGGLGFPVLHELLAERGRKRPLWSMHTALTVWGSLALIALGTVVIFLAEFDNPGTLGPMGWAHKGLVALFTSVSARTAGFNAVDIGALSTESLALHYILMFIGGGSAGTAGGVKVTTFFVLVLVVWNEIRGHRDVEFRGRRIADSVQRQAITILVLSAAVVGLAILLILPLTPLPLEKVLFEVISAFGTVGLSTGITADLVPGAQAIIIALMFIGRVGVVTLAVALATNQMRRNYRYPEEKPIVG</sequence>
<evidence type="ECO:0000256" key="8">
    <source>
        <dbReference type="SAM" id="Phobius"/>
    </source>
</evidence>
<gene>
    <name evidence="9" type="ORF">ACFOW3_02585</name>
</gene>
<feature type="transmembrane region" description="Helical" evidence="8">
    <location>
        <begin position="296"/>
        <end position="328"/>
    </location>
</feature>
<dbReference type="Proteomes" id="UP001595693">
    <property type="component" value="Unassembled WGS sequence"/>
</dbReference>
<name>A0ABV8D5W4_9BURK</name>
<evidence type="ECO:0000313" key="9">
    <source>
        <dbReference type="EMBL" id="MFC3933504.1"/>
    </source>
</evidence>
<evidence type="ECO:0000256" key="5">
    <source>
        <dbReference type="ARBA" id="ARBA00022989"/>
    </source>
</evidence>
<dbReference type="InterPro" id="IPR003445">
    <property type="entry name" value="Cat_transpt"/>
</dbReference>
<reference evidence="10" key="1">
    <citation type="journal article" date="2019" name="Int. J. Syst. Evol. Microbiol.">
        <title>The Global Catalogue of Microorganisms (GCM) 10K type strain sequencing project: providing services to taxonomists for standard genome sequencing and annotation.</title>
        <authorList>
            <consortium name="The Broad Institute Genomics Platform"/>
            <consortium name="The Broad Institute Genome Sequencing Center for Infectious Disease"/>
            <person name="Wu L."/>
            <person name="Ma J."/>
        </authorList>
    </citation>
    <scope>NUCLEOTIDE SEQUENCE [LARGE SCALE GENOMIC DNA]</scope>
    <source>
        <strain evidence="10">CCUG 2113</strain>
    </source>
</reference>
<evidence type="ECO:0000256" key="6">
    <source>
        <dbReference type="ARBA" id="ARBA00023065"/>
    </source>
</evidence>
<keyword evidence="5 8" id="KW-1133">Transmembrane helix</keyword>
<feature type="transmembrane region" description="Helical" evidence="8">
    <location>
        <begin position="349"/>
        <end position="370"/>
    </location>
</feature>
<feature type="transmembrane region" description="Helical" evidence="8">
    <location>
        <begin position="228"/>
        <end position="247"/>
    </location>
</feature>
<keyword evidence="3" id="KW-1003">Cell membrane</keyword>
<feature type="transmembrane region" description="Helical" evidence="8">
    <location>
        <begin position="72"/>
        <end position="96"/>
    </location>
</feature>
<dbReference type="EMBL" id="JBHSAJ010000003">
    <property type="protein sequence ID" value="MFC3933504.1"/>
    <property type="molecule type" value="Genomic_DNA"/>
</dbReference>
<feature type="transmembrane region" description="Helical" evidence="8">
    <location>
        <begin position="188"/>
        <end position="208"/>
    </location>
</feature>
<evidence type="ECO:0000256" key="1">
    <source>
        <dbReference type="ARBA" id="ARBA00004651"/>
    </source>
</evidence>
<protein>
    <submittedName>
        <fullName evidence="9">TrkH family potassium uptake protein</fullName>
    </submittedName>
</protein>
<evidence type="ECO:0000256" key="2">
    <source>
        <dbReference type="ARBA" id="ARBA00022448"/>
    </source>
</evidence>
<evidence type="ECO:0000313" key="10">
    <source>
        <dbReference type="Proteomes" id="UP001595693"/>
    </source>
</evidence>
<dbReference type="PANTHER" id="PTHR32024">
    <property type="entry name" value="TRK SYSTEM POTASSIUM UPTAKE PROTEIN TRKG-RELATED"/>
    <property type="match status" value="1"/>
</dbReference>
<comment type="caution">
    <text evidence="9">The sequence shown here is derived from an EMBL/GenBank/DDBJ whole genome shotgun (WGS) entry which is preliminary data.</text>
</comment>
<evidence type="ECO:0000256" key="7">
    <source>
        <dbReference type="ARBA" id="ARBA00023136"/>
    </source>
</evidence>
<feature type="transmembrane region" description="Helical" evidence="8">
    <location>
        <begin position="405"/>
        <end position="426"/>
    </location>
</feature>
<feature type="transmembrane region" description="Helical" evidence="8">
    <location>
        <begin position="6"/>
        <end position="29"/>
    </location>
</feature>
<feature type="transmembrane region" description="Helical" evidence="8">
    <location>
        <begin position="126"/>
        <end position="148"/>
    </location>
</feature>
<evidence type="ECO:0000256" key="3">
    <source>
        <dbReference type="ARBA" id="ARBA00022475"/>
    </source>
</evidence>
<dbReference type="Pfam" id="PF02386">
    <property type="entry name" value="TrkH"/>
    <property type="match status" value="1"/>
</dbReference>
<dbReference type="RefSeq" id="WP_055400210.1">
    <property type="nucleotide sequence ID" value="NZ_JAMXAX010000021.1"/>
</dbReference>
<keyword evidence="10" id="KW-1185">Reference proteome</keyword>
<accession>A0ABV8D5W4</accession>
<keyword evidence="6" id="KW-0406">Ion transport</keyword>
<proteinExistence type="predicted"/>
<keyword evidence="2" id="KW-0813">Transport</keyword>